<feature type="chain" id="PRO_5046728151" evidence="1">
    <location>
        <begin position="21"/>
        <end position="141"/>
    </location>
</feature>
<keyword evidence="2" id="KW-1185">Reference proteome</keyword>
<evidence type="ECO:0000313" key="3">
    <source>
        <dbReference type="RefSeq" id="XP_022255060.1"/>
    </source>
</evidence>
<organism evidence="2 3">
    <name type="scientific">Limulus polyphemus</name>
    <name type="common">Atlantic horseshoe crab</name>
    <dbReference type="NCBI Taxonomy" id="6850"/>
    <lineage>
        <taxon>Eukaryota</taxon>
        <taxon>Metazoa</taxon>
        <taxon>Ecdysozoa</taxon>
        <taxon>Arthropoda</taxon>
        <taxon>Chelicerata</taxon>
        <taxon>Merostomata</taxon>
        <taxon>Xiphosura</taxon>
        <taxon>Limulidae</taxon>
        <taxon>Limulus</taxon>
    </lineage>
</organism>
<accession>A0ABM1TGQ4</accession>
<evidence type="ECO:0000313" key="2">
    <source>
        <dbReference type="Proteomes" id="UP000694941"/>
    </source>
</evidence>
<evidence type="ECO:0000256" key="1">
    <source>
        <dbReference type="SAM" id="SignalP"/>
    </source>
</evidence>
<feature type="signal peptide" evidence="1">
    <location>
        <begin position="1"/>
        <end position="20"/>
    </location>
</feature>
<reference evidence="3" key="1">
    <citation type="submission" date="2025-08" db="UniProtKB">
        <authorList>
            <consortium name="RefSeq"/>
        </authorList>
    </citation>
    <scope>IDENTIFICATION</scope>
    <source>
        <tissue evidence="3">Muscle</tissue>
    </source>
</reference>
<dbReference type="RefSeq" id="XP_022255060.1">
    <property type="nucleotide sequence ID" value="XM_022399352.1"/>
</dbReference>
<dbReference type="Proteomes" id="UP000694941">
    <property type="component" value="Unplaced"/>
</dbReference>
<gene>
    <name evidence="3" type="primary">LOC106470718</name>
</gene>
<protein>
    <submittedName>
        <fullName evidence="3">Rhythmically expressed gene 5 protein-like</fullName>
    </submittedName>
</protein>
<name>A0ABM1TGQ4_LIMPO</name>
<proteinExistence type="predicted"/>
<keyword evidence="1" id="KW-0732">Signal</keyword>
<sequence>MAALHTKILVFGLMLRTISGSAIPIWDLLNYEEKMGRLTYILVHLVGQYCKDSHIPDCQKNLVLYGMSNLMNKDKDSLDVLDPYQKDGHQLVWKAALKSGFKMPPKIPKGISQTVEDVLLGLREFTEESEMSKLILSTPLR</sequence>
<dbReference type="GeneID" id="106470718"/>